<evidence type="ECO:0000256" key="2">
    <source>
        <dbReference type="SAM" id="MobiDB-lite"/>
    </source>
</evidence>
<evidence type="ECO:0000256" key="1">
    <source>
        <dbReference type="SAM" id="Coils"/>
    </source>
</evidence>
<accession>A0ABQ5QVG9</accession>
<evidence type="ECO:0000313" key="4">
    <source>
        <dbReference type="EMBL" id="GLH98578.1"/>
    </source>
</evidence>
<dbReference type="Pfam" id="PF09362">
    <property type="entry name" value="DUF1996"/>
    <property type="match status" value="1"/>
</dbReference>
<dbReference type="PANTHER" id="PTHR43662">
    <property type="match status" value="1"/>
</dbReference>
<reference evidence="4" key="1">
    <citation type="submission" date="2022-12" db="EMBL/GenBank/DDBJ databases">
        <title>New Phytohabitans aurantiacus sp. RD004123 nov., an actinomycete isolated from soil.</title>
        <authorList>
            <person name="Triningsih D.W."/>
            <person name="Harunari E."/>
            <person name="Igarashi Y."/>
        </authorList>
    </citation>
    <scope>NUCLEOTIDE SEQUENCE</scope>
    <source>
        <strain evidence="4">RD004123</strain>
    </source>
</reference>
<gene>
    <name evidence="4" type="ORF">Pa4123_38530</name>
</gene>
<feature type="domain" description="DUF1996" evidence="3">
    <location>
        <begin position="430"/>
        <end position="571"/>
    </location>
</feature>
<dbReference type="InterPro" id="IPR018535">
    <property type="entry name" value="DUF1996"/>
</dbReference>
<keyword evidence="1" id="KW-0175">Coiled coil</keyword>
<organism evidence="4 5">
    <name type="scientific">Phytohabitans aurantiacus</name>
    <dbReference type="NCBI Taxonomy" id="3016789"/>
    <lineage>
        <taxon>Bacteria</taxon>
        <taxon>Bacillati</taxon>
        <taxon>Actinomycetota</taxon>
        <taxon>Actinomycetes</taxon>
        <taxon>Micromonosporales</taxon>
        <taxon>Micromonosporaceae</taxon>
    </lineage>
</organism>
<proteinExistence type="predicted"/>
<feature type="coiled-coil region" evidence="1">
    <location>
        <begin position="310"/>
        <end position="337"/>
    </location>
</feature>
<sequence length="592" mass="62629">MRETLNRRFTRARGQELRVLGVVVVLAATAAVTAGVVTSSRDGQAFAEAAPLASFTPIERVAANVKAPPVRRGGSTGVVTVDCGTNGNRKFSPDNPVAQPGVRNGAQHVHDFVGNLSISADSTDESLAASDTTCRNGDRSSYFWPVVRIDRKANRQANPVGANADTLKAAGPGTVKCPTVRDKLPAVPAQAAAEVNRNLRLLDQQLAEANRRLVTSQGQGGPNFVDNAILGPLRDKRVATLDRIAIAIGRQGARPTGLVSLAECDLSYDGAHANHGGGSSTGGSAGNEVTPTVNCPSVRDKLPAVPARAASEVNQDLNLLDKQIAEANQRLVTSQGQGGPNFVDNAILGPLRDKRVATLDRIAIAIGRQGTRPTGLTELAPCTLTNADPNPEPSPSASTGGQLPGVQGPNLEIAGNLGTIVRPASVKIEYRGNPTSKVVAMPRFLRALTGESKPTSRGPANARASWTCGGFEDRLTDQYPICPAGSQVMRVHDFPSCWDGENIDSANHRTHIQFPDRTTGACPAGTVAVPQLRISISYNIPVQVQQRGQYQLDSFPEENHNPTSDHNDFLNVNSTRQTAKIVQCVNGGRRCR</sequence>
<keyword evidence="5" id="KW-1185">Reference proteome</keyword>
<feature type="region of interest" description="Disordered" evidence="2">
    <location>
        <begin position="384"/>
        <end position="405"/>
    </location>
</feature>
<dbReference type="Proteomes" id="UP001144280">
    <property type="component" value="Unassembled WGS sequence"/>
</dbReference>
<evidence type="ECO:0000313" key="5">
    <source>
        <dbReference type="Proteomes" id="UP001144280"/>
    </source>
</evidence>
<protein>
    <recommendedName>
        <fullName evidence="3">DUF1996 domain-containing protein</fullName>
    </recommendedName>
</protein>
<feature type="coiled-coil region" evidence="1">
    <location>
        <begin position="192"/>
        <end position="219"/>
    </location>
</feature>
<name>A0ABQ5QVG9_9ACTN</name>
<dbReference type="EMBL" id="BSDI01000017">
    <property type="protein sequence ID" value="GLH98578.1"/>
    <property type="molecule type" value="Genomic_DNA"/>
</dbReference>
<evidence type="ECO:0000259" key="3">
    <source>
        <dbReference type="Pfam" id="PF09362"/>
    </source>
</evidence>
<dbReference type="PANTHER" id="PTHR43662:SF3">
    <property type="entry name" value="DOMAIN PROTEIN, PUTATIVE (AFU_ORTHOLOGUE AFUA_6G11970)-RELATED"/>
    <property type="match status" value="1"/>
</dbReference>
<comment type="caution">
    <text evidence="4">The sequence shown here is derived from an EMBL/GenBank/DDBJ whole genome shotgun (WGS) entry which is preliminary data.</text>
</comment>